<proteinExistence type="predicted"/>
<evidence type="ECO:0000313" key="1">
    <source>
        <dbReference type="EMBL" id="MBP1293767.1"/>
    </source>
</evidence>
<gene>
    <name evidence="1" type="ORF">JOH49_003520</name>
</gene>
<dbReference type="Proteomes" id="UP000673383">
    <property type="component" value="Unassembled WGS sequence"/>
</dbReference>
<comment type="caution">
    <text evidence="1">The sequence shown here is derived from an EMBL/GenBank/DDBJ whole genome shotgun (WGS) entry which is preliminary data.</text>
</comment>
<reference evidence="1" key="1">
    <citation type="submission" date="2021-02" db="EMBL/GenBank/DDBJ databases">
        <title>Genomic Encyclopedia of Type Strains, Phase IV (KMG-V): Genome sequencing to study the core and pangenomes of soil and plant-associated prokaryotes.</title>
        <authorList>
            <person name="Whitman W."/>
        </authorList>
    </citation>
    <scope>NUCLEOTIDE SEQUENCE</scope>
    <source>
        <strain evidence="1">USDA 406</strain>
    </source>
</reference>
<sequence length="31" mass="3578">MSRFLVKVAEDVPIRATVGFRYLNVVLSKRI</sequence>
<dbReference type="EMBL" id="JAFICZ010000001">
    <property type="protein sequence ID" value="MBP1293767.1"/>
    <property type="molecule type" value="Genomic_DNA"/>
</dbReference>
<evidence type="ECO:0000313" key="2">
    <source>
        <dbReference type="Proteomes" id="UP000673383"/>
    </source>
</evidence>
<protein>
    <submittedName>
        <fullName evidence="1">Uncharacterized protein</fullName>
    </submittedName>
</protein>
<organism evidence="1 2">
    <name type="scientific">Bradyrhizobium elkanii</name>
    <dbReference type="NCBI Taxonomy" id="29448"/>
    <lineage>
        <taxon>Bacteria</taxon>
        <taxon>Pseudomonadati</taxon>
        <taxon>Pseudomonadota</taxon>
        <taxon>Alphaproteobacteria</taxon>
        <taxon>Hyphomicrobiales</taxon>
        <taxon>Nitrobacteraceae</taxon>
        <taxon>Bradyrhizobium</taxon>
    </lineage>
</organism>
<accession>A0A8I2C547</accession>
<name>A0A8I2C547_BRAEL</name>
<dbReference type="AlphaFoldDB" id="A0A8I2C547"/>